<evidence type="ECO:0000313" key="1">
    <source>
        <dbReference type="EMBL" id="KAA6400154.1"/>
    </source>
</evidence>
<organism evidence="1 2">
    <name type="scientific">Streblomastix strix</name>
    <dbReference type="NCBI Taxonomy" id="222440"/>
    <lineage>
        <taxon>Eukaryota</taxon>
        <taxon>Metamonada</taxon>
        <taxon>Preaxostyla</taxon>
        <taxon>Oxymonadida</taxon>
        <taxon>Streblomastigidae</taxon>
        <taxon>Streblomastix</taxon>
    </lineage>
</organism>
<dbReference type="Proteomes" id="UP000324800">
    <property type="component" value="Unassembled WGS sequence"/>
</dbReference>
<gene>
    <name evidence="1" type="ORF">EZS28_004319</name>
</gene>
<reference evidence="1 2" key="1">
    <citation type="submission" date="2019-03" db="EMBL/GenBank/DDBJ databases">
        <title>Single cell metagenomics reveals metabolic interactions within the superorganism composed of flagellate Streblomastix strix and complex community of Bacteroidetes bacteria on its surface.</title>
        <authorList>
            <person name="Treitli S.C."/>
            <person name="Kolisko M."/>
            <person name="Husnik F."/>
            <person name="Keeling P."/>
            <person name="Hampl V."/>
        </authorList>
    </citation>
    <scope>NUCLEOTIDE SEQUENCE [LARGE SCALE GENOMIC DNA]</scope>
    <source>
        <strain evidence="1">ST1C</strain>
    </source>
</reference>
<proteinExistence type="predicted"/>
<comment type="caution">
    <text evidence="1">The sequence shown here is derived from an EMBL/GenBank/DDBJ whole genome shotgun (WGS) entry which is preliminary data.</text>
</comment>
<dbReference type="EMBL" id="SNRW01000610">
    <property type="protein sequence ID" value="KAA6400154.1"/>
    <property type="molecule type" value="Genomic_DNA"/>
</dbReference>
<sequence>MQNISLILGTVWNEVKKEKKKDNKLKNKENDITFYDGVFTNEDEEDDYCREEYEYKEQEYEKQDKYLIAEIMNGKIKVDNIGMKKDEDMIVELDIEVCGKEIWIEEEKDGNKEQIKHNIKINFDTIGEGGNMGDLQQVPKDTIIEMIENLEKLRKERESNTLEIIAVALEKDRAITLLYGQ</sequence>
<dbReference type="AlphaFoldDB" id="A0A5J4WYT9"/>
<protein>
    <submittedName>
        <fullName evidence="1">Uncharacterized protein</fullName>
    </submittedName>
</protein>
<accession>A0A5J4WYT9</accession>
<evidence type="ECO:0000313" key="2">
    <source>
        <dbReference type="Proteomes" id="UP000324800"/>
    </source>
</evidence>
<name>A0A5J4WYT9_9EUKA</name>